<proteinExistence type="predicted"/>
<gene>
    <name evidence="1" type="ORF">LAZ67_3002143</name>
</gene>
<protein>
    <recommendedName>
        <fullName evidence="3">Transposase</fullName>
    </recommendedName>
</protein>
<dbReference type="EMBL" id="CP092865">
    <property type="protein sequence ID" value="UYV64843.1"/>
    <property type="molecule type" value="Genomic_DNA"/>
</dbReference>
<dbReference type="InterPro" id="IPR036397">
    <property type="entry name" value="RNaseH_sf"/>
</dbReference>
<dbReference type="Gene3D" id="3.30.420.10">
    <property type="entry name" value="Ribonuclease H-like superfamily/Ribonuclease H"/>
    <property type="match status" value="1"/>
</dbReference>
<dbReference type="Proteomes" id="UP001235939">
    <property type="component" value="Chromosome 03"/>
</dbReference>
<organism evidence="1 2">
    <name type="scientific">Cordylochernes scorpioides</name>
    <dbReference type="NCBI Taxonomy" id="51811"/>
    <lineage>
        <taxon>Eukaryota</taxon>
        <taxon>Metazoa</taxon>
        <taxon>Ecdysozoa</taxon>
        <taxon>Arthropoda</taxon>
        <taxon>Chelicerata</taxon>
        <taxon>Arachnida</taxon>
        <taxon>Pseudoscorpiones</taxon>
        <taxon>Cheliferoidea</taxon>
        <taxon>Chernetidae</taxon>
        <taxon>Cordylochernes</taxon>
    </lineage>
</organism>
<accession>A0ABY6KAG1</accession>
<evidence type="ECO:0000313" key="2">
    <source>
        <dbReference type="Proteomes" id="UP001235939"/>
    </source>
</evidence>
<sequence length="278" mass="31506">MLHPPYSPDLAPSDFLLFPRMKSVLKEHRFDTVNAIKEKSLSVLRGITSDEFSGCFWKQGKKNETLYRFPRTRVNYNPGKAQVRINEITSDNMEIFHISTLTLPGDHPKVISEFYDRQIDNQQLIVDTLLDFARVASLWPCLGAIKPSLRLDAQSLFSGVVPFSQRLFEPLVDPPGGLLSVAEGLRHNLVHGEVAAIFIQAILDLFKGYPPVCAHHFVDSSHVDSGKLGRPDRCSSWTFIRPSMVETRSGKTRLRRESRLKNLPNRSLVQQWGLANEI</sequence>
<reference evidence="1 2" key="1">
    <citation type="submission" date="2022-01" db="EMBL/GenBank/DDBJ databases">
        <title>A chromosomal length assembly of Cordylochernes scorpioides.</title>
        <authorList>
            <person name="Zeh D."/>
            <person name="Zeh J."/>
        </authorList>
    </citation>
    <scope>NUCLEOTIDE SEQUENCE [LARGE SCALE GENOMIC DNA]</scope>
    <source>
        <strain evidence="1">IN4F17</strain>
        <tissue evidence="1">Whole Body</tissue>
    </source>
</reference>
<evidence type="ECO:0008006" key="3">
    <source>
        <dbReference type="Google" id="ProtNLM"/>
    </source>
</evidence>
<evidence type="ECO:0000313" key="1">
    <source>
        <dbReference type="EMBL" id="UYV64843.1"/>
    </source>
</evidence>
<name>A0ABY6KAG1_9ARAC</name>
<keyword evidence="2" id="KW-1185">Reference proteome</keyword>